<dbReference type="EMBL" id="BJMD01000018">
    <property type="protein sequence ID" value="GEB20161.1"/>
    <property type="molecule type" value="Genomic_DNA"/>
</dbReference>
<comment type="caution">
    <text evidence="1">The sequence shown here is derived from an EMBL/GenBank/DDBJ whole genome shotgun (WGS) entry which is preliminary data.</text>
</comment>
<proteinExistence type="predicted"/>
<gene>
    <name evidence="1" type="ORF">AAU01_29160</name>
</gene>
<evidence type="ECO:0000313" key="1">
    <source>
        <dbReference type="EMBL" id="GEB20161.1"/>
    </source>
</evidence>
<evidence type="ECO:0000313" key="2">
    <source>
        <dbReference type="Proteomes" id="UP000317715"/>
    </source>
</evidence>
<name>A0A4Y3NMI4_PAEAU</name>
<protein>
    <submittedName>
        <fullName evidence="1">Uncharacterized protein</fullName>
    </submittedName>
</protein>
<dbReference type="Proteomes" id="UP000317715">
    <property type="component" value="Unassembled WGS sequence"/>
</dbReference>
<accession>A0A4Y3NMI4</accession>
<dbReference type="AlphaFoldDB" id="A0A4Y3NMI4"/>
<organism evidence="1 2">
    <name type="scientific">Paenarthrobacter aurescens</name>
    <name type="common">Arthrobacter aurescens</name>
    <dbReference type="NCBI Taxonomy" id="43663"/>
    <lineage>
        <taxon>Bacteria</taxon>
        <taxon>Bacillati</taxon>
        <taxon>Actinomycetota</taxon>
        <taxon>Actinomycetes</taxon>
        <taxon>Micrococcales</taxon>
        <taxon>Micrococcaceae</taxon>
        <taxon>Paenarthrobacter</taxon>
    </lineage>
</organism>
<sequence length="110" mass="11994">MAIRADLAVTDELGGMGTGPRQPAGDEFLIKSWHALAIAFRAGSAPGGCRKPGFRVQSFQQTIVNPGVQLSMVRDRGTRNPIQQAQCLVHQGIPGEARRFRPPDNRAFRL</sequence>
<keyword evidence="2" id="KW-1185">Reference proteome</keyword>
<reference evidence="1 2" key="1">
    <citation type="submission" date="2019-06" db="EMBL/GenBank/DDBJ databases">
        <title>Whole genome shotgun sequence of Paenarthrobacter aurescens NBRC 12136.</title>
        <authorList>
            <person name="Hosoyama A."/>
            <person name="Uohara A."/>
            <person name="Ohji S."/>
            <person name="Ichikawa N."/>
        </authorList>
    </citation>
    <scope>NUCLEOTIDE SEQUENCE [LARGE SCALE GENOMIC DNA]</scope>
    <source>
        <strain evidence="1 2">NBRC 12136</strain>
    </source>
</reference>